<organism evidence="1">
    <name type="scientific">marine sediment metagenome</name>
    <dbReference type="NCBI Taxonomy" id="412755"/>
    <lineage>
        <taxon>unclassified sequences</taxon>
        <taxon>metagenomes</taxon>
        <taxon>ecological metagenomes</taxon>
    </lineage>
</organism>
<dbReference type="AlphaFoldDB" id="A0A0F9MSL5"/>
<comment type="caution">
    <text evidence="1">The sequence shown here is derived from an EMBL/GenBank/DDBJ whole genome shotgun (WGS) entry which is preliminary data.</text>
</comment>
<accession>A0A0F9MSL5</accession>
<proteinExistence type="predicted"/>
<protein>
    <submittedName>
        <fullName evidence="1">Uncharacterized protein</fullName>
    </submittedName>
</protein>
<dbReference type="EMBL" id="LAZR01008301">
    <property type="protein sequence ID" value="KKM79680.1"/>
    <property type="molecule type" value="Genomic_DNA"/>
</dbReference>
<sequence>MILFISDFDLTGSGYMNIAISLCNELARRGYNIKALGMGYNG</sequence>
<name>A0A0F9MSL5_9ZZZZ</name>
<reference evidence="1" key="1">
    <citation type="journal article" date="2015" name="Nature">
        <title>Complex archaea that bridge the gap between prokaryotes and eukaryotes.</title>
        <authorList>
            <person name="Spang A."/>
            <person name="Saw J.H."/>
            <person name="Jorgensen S.L."/>
            <person name="Zaremba-Niedzwiedzka K."/>
            <person name="Martijn J."/>
            <person name="Lind A.E."/>
            <person name="van Eijk R."/>
            <person name="Schleper C."/>
            <person name="Guy L."/>
            <person name="Ettema T.J."/>
        </authorList>
    </citation>
    <scope>NUCLEOTIDE SEQUENCE</scope>
</reference>
<gene>
    <name evidence="1" type="ORF">LCGC14_1347430</name>
</gene>
<feature type="non-terminal residue" evidence="1">
    <location>
        <position position="42"/>
    </location>
</feature>
<evidence type="ECO:0000313" key="1">
    <source>
        <dbReference type="EMBL" id="KKM79680.1"/>
    </source>
</evidence>